<gene>
    <name evidence="2" type="ORF">APLA_LOCUS6088</name>
</gene>
<dbReference type="Proteomes" id="UP000494106">
    <property type="component" value="Unassembled WGS sequence"/>
</dbReference>
<proteinExistence type="predicted"/>
<name>A0A8S0ZQT2_ARCPL</name>
<protein>
    <submittedName>
        <fullName evidence="2">Uncharacterized protein</fullName>
    </submittedName>
</protein>
<sequence length="162" mass="18266">MCIYLHSWFSNFCFNSRYVPKTQRAVHTYGKGQIHSGATRLYLLAGRWTVFLLFIKTYGVPSKGLETNPLLEDVKNESIKVEGSNSDCLNSNENEIQDDENDLNEARNEINDPLVSSDKEFESEISEATDCDEGDCKSGTEETGSDDDDSDDLEELLMFSLI</sequence>
<organism evidence="2 3">
    <name type="scientific">Arctia plantaginis</name>
    <name type="common">Wood tiger moth</name>
    <name type="synonym">Phalaena plantaginis</name>
    <dbReference type="NCBI Taxonomy" id="874455"/>
    <lineage>
        <taxon>Eukaryota</taxon>
        <taxon>Metazoa</taxon>
        <taxon>Ecdysozoa</taxon>
        <taxon>Arthropoda</taxon>
        <taxon>Hexapoda</taxon>
        <taxon>Insecta</taxon>
        <taxon>Pterygota</taxon>
        <taxon>Neoptera</taxon>
        <taxon>Endopterygota</taxon>
        <taxon>Lepidoptera</taxon>
        <taxon>Glossata</taxon>
        <taxon>Ditrysia</taxon>
        <taxon>Noctuoidea</taxon>
        <taxon>Erebidae</taxon>
        <taxon>Arctiinae</taxon>
        <taxon>Arctia</taxon>
    </lineage>
</organism>
<feature type="region of interest" description="Disordered" evidence="1">
    <location>
        <begin position="82"/>
        <end position="152"/>
    </location>
</feature>
<dbReference type="OrthoDB" id="10543416at2759"/>
<evidence type="ECO:0000256" key="1">
    <source>
        <dbReference type="SAM" id="MobiDB-lite"/>
    </source>
</evidence>
<dbReference type="EMBL" id="CADEBC010000485">
    <property type="protein sequence ID" value="CAB3235407.1"/>
    <property type="molecule type" value="Genomic_DNA"/>
</dbReference>
<feature type="compositionally biased region" description="Acidic residues" evidence="1">
    <location>
        <begin position="143"/>
        <end position="152"/>
    </location>
</feature>
<keyword evidence="3" id="KW-1185">Reference proteome</keyword>
<feature type="compositionally biased region" description="Polar residues" evidence="1">
    <location>
        <begin position="83"/>
        <end position="94"/>
    </location>
</feature>
<evidence type="ECO:0000313" key="2">
    <source>
        <dbReference type="EMBL" id="CAB3235407.1"/>
    </source>
</evidence>
<feature type="compositionally biased region" description="Acidic residues" evidence="1">
    <location>
        <begin position="123"/>
        <end position="133"/>
    </location>
</feature>
<reference evidence="2 3" key="1">
    <citation type="submission" date="2020-04" db="EMBL/GenBank/DDBJ databases">
        <authorList>
            <person name="Wallbank WR R."/>
            <person name="Pardo Diaz C."/>
            <person name="Kozak K."/>
            <person name="Martin S."/>
            <person name="Jiggins C."/>
            <person name="Moest M."/>
            <person name="Warren A I."/>
            <person name="Byers J.R.P. K."/>
            <person name="Montejo-Kovacevich G."/>
            <person name="Yen C E."/>
        </authorList>
    </citation>
    <scope>NUCLEOTIDE SEQUENCE [LARGE SCALE GENOMIC DNA]</scope>
</reference>
<dbReference type="AlphaFoldDB" id="A0A8S0ZQT2"/>
<accession>A0A8S0ZQT2</accession>
<comment type="caution">
    <text evidence="2">The sequence shown here is derived from an EMBL/GenBank/DDBJ whole genome shotgun (WGS) entry which is preliminary data.</text>
</comment>
<evidence type="ECO:0000313" key="3">
    <source>
        <dbReference type="Proteomes" id="UP000494106"/>
    </source>
</evidence>